<proteinExistence type="predicted"/>
<organism evidence="2 3">
    <name type="scientific">Stackebrandtia endophytica</name>
    <dbReference type="NCBI Taxonomy" id="1496996"/>
    <lineage>
        <taxon>Bacteria</taxon>
        <taxon>Bacillati</taxon>
        <taxon>Actinomycetota</taxon>
        <taxon>Actinomycetes</taxon>
        <taxon>Glycomycetales</taxon>
        <taxon>Glycomycetaceae</taxon>
        <taxon>Stackebrandtia</taxon>
    </lineage>
</organism>
<evidence type="ECO:0000259" key="1">
    <source>
        <dbReference type="Pfam" id="PF00144"/>
    </source>
</evidence>
<dbReference type="RefSeq" id="WP_142033779.1">
    <property type="nucleotide sequence ID" value="NZ_JBHTGS010000002.1"/>
</dbReference>
<protein>
    <submittedName>
        <fullName evidence="2">CubicO group peptidase (Beta-lactamase class C family)</fullName>
    </submittedName>
</protein>
<dbReference type="InterPro" id="IPR052907">
    <property type="entry name" value="Beta-lactamase/esterase"/>
</dbReference>
<dbReference type="SUPFAM" id="SSF56601">
    <property type="entry name" value="beta-lactamase/transpeptidase-like"/>
    <property type="match status" value="1"/>
</dbReference>
<keyword evidence="3" id="KW-1185">Reference proteome</keyword>
<comment type="caution">
    <text evidence="2">The sequence shown here is derived from an EMBL/GenBank/DDBJ whole genome shotgun (WGS) entry which is preliminary data.</text>
</comment>
<gene>
    <name evidence="2" type="ORF">FB566_0054</name>
</gene>
<feature type="domain" description="Beta-lactamase-related" evidence="1">
    <location>
        <begin position="13"/>
        <end position="350"/>
    </location>
</feature>
<name>A0A543APS5_9ACTN</name>
<dbReference type="EMBL" id="VFOW01000001">
    <property type="protein sequence ID" value="TQL74569.1"/>
    <property type="molecule type" value="Genomic_DNA"/>
</dbReference>
<evidence type="ECO:0000313" key="2">
    <source>
        <dbReference type="EMBL" id="TQL74569.1"/>
    </source>
</evidence>
<dbReference type="InterPro" id="IPR001466">
    <property type="entry name" value="Beta-lactam-related"/>
</dbReference>
<reference evidence="2 3" key="1">
    <citation type="submission" date="2019-06" db="EMBL/GenBank/DDBJ databases">
        <title>Sequencing the genomes of 1000 actinobacteria strains.</title>
        <authorList>
            <person name="Klenk H.-P."/>
        </authorList>
    </citation>
    <scope>NUCLEOTIDE SEQUENCE [LARGE SCALE GENOMIC DNA]</scope>
    <source>
        <strain evidence="2 3">DSM 45928</strain>
    </source>
</reference>
<dbReference type="Proteomes" id="UP000317043">
    <property type="component" value="Unassembled WGS sequence"/>
</dbReference>
<dbReference type="InParanoid" id="A0A543APS5"/>
<dbReference type="Pfam" id="PF00144">
    <property type="entry name" value="Beta-lactamase"/>
    <property type="match status" value="1"/>
</dbReference>
<dbReference type="AlphaFoldDB" id="A0A543APS5"/>
<dbReference type="PANTHER" id="PTHR43319">
    <property type="entry name" value="BETA-LACTAMASE-RELATED"/>
    <property type="match status" value="1"/>
</dbReference>
<dbReference type="OrthoDB" id="3422781at2"/>
<sequence>MSTLQQRIQVLADQAVDAGDEAGVQIAVYRDGEPIVDVVAGPADSRTGRAVTAETPFYTYSMGKAMTAVVTHQLVDRGVFGDRGYDATIADFWPEFAAGGKETATIRHALTHTVGIPGLPADVTPEDLCDWDGICATVAGLEAWWQPGTKTAYHAYTFGFILGELVRRAAGQSISEVLDTEVARPLNVAGELWFRMPVAEQSRLARLEDDPARDGMIPPDSPIWKLAPPAVSPDAEFGNRSDILDADIPAGGKMTARAIARMYAAVLGEVDGVRLVSPKAARALSEVAYTSVDAVFGVPTVWSLGLGVGGPGAEPGTGGWFGMGGAGGTYAGMHPATGTSVAVVKNRLGVDMDLAMEVVDLIES</sequence>
<dbReference type="Gene3D" id="3.40.710.10">
    <property type="entry name" value="DD-peptidase/beta-lactamase superfamily"/>
    <property type="match status" value="1"/>
</dbReference>
<evidence type="ECO:0000313" key="3">
    <source>
        <dbReference type="Proteomes" id="UP000317043"/>
    </source>
</evidence>
<dbReference type="PANTHER" id="PTHR43319:SF3">
    <property type="entry name" value="BETA-LACTAMASE-RELATED DOMAIN-CONTAINING PROTEIN"/>
    <property type="match status" value="1"/>
</dbReference>
<accession>A0A543APS5</accession>
<dbReference type="InterPro" id="IPR012338">
    <property type="entry name" value="Beta-lactam/transpept-like"/>
</dbReference>